<feature type="active site" description="Proton donor" evidence="14">
    <location>
        <position position="4"/>
    </location>
</feature>
<dbReference type="PANTHER" id="PTHR43344">
    <property type="entry name" value="PHOSPHOSERINE PHOSPHATASE"/>
    <property type="match status" value="1"/>
</dbReference>
<dbReference type="UniPathway" id="UPA00135">
    <property type="reaction ID" value="UER00198"/>
</dbReference>
<dbReference type="InterPro" id="IPR004469">
    <property type="entry name" value="PSP"/>
</dbReference>
<evidence type="ECO:0000256" key="3">
    <source>
        <dbReference type="ARBA" id="ARBA00009184"/>
    </source>
</evidence>
<feature type="active site" description="Nucleophile" evidence="14">
    <location>
        <position position="2"/>
    </location>
</feature>
<dbReference type="SFLD" id="SFLDF00029">
    <property type="entry name" value="phosphoserine_phosphatase"/>
    <property type="match status" value="1"/>
</dbReference>
<keyword evidence="8 15" id="KW-0378">Hydrolase</keyword>
<dbReference type="NCBIfam" id="TIGR00338">
    <property type="entry name" value="serB"/>
    <property type="match status" value="1"/>
</dbReference>
<evidence type="ECO:0000256" key="1">
    <source>
        <dbReference type="ARBA" id="ARBA00001946"/>
    </source>
</evidence>
<dbReference type="SFLD" id="SFLDG01136">
    <property type="entry name" value="C1.6:_Phosphoserine_Phosphatas"/>
    <property type="match status" value="1"/>
</dbReference>
<evidence type="ECO:0000256" key="2">
    <source>
        <dbReference type="ARBA" id="ARBA00005135"/>
    </source>
</evidence>
<name>A0A368N725_9GAMM</name>
<dbReference type="EC" id="3.1.3.3" evidence="4"/>
<dbReference type="GO" id="GO:0005737">
    <property type="term" value="C:cytoplasm"/>
    <property type="evidence" value="ECO:0007669"/>
    <property type="project" value="TreeGrafter"/>
</dbReference>
<dbReference type="OrthoDB" id="9792539at2"/>
<dbReference type="Gene3D" id="3.40.50.1000">
    <property type="entry name" value="HAD superfamily/HAD-like"/>
    <property type="match status" value="1"/>
</dbReference>
<evidence type="ECO:0000256" key="7">
    <source>
        <dbReference type="ARBA" id="ARBA00022723"/>
    </source>
</evidence>
<evidence type="ECO:0000256" key="6">
    <source>
        <dbReference type="ARBA" id="ARBA00022605"/>
    </source>
</evidence>
<dbReference type="InterPro" id="IPR023214">
    <property type="entry name" value="HAD_sf"/>
</dbReference>
<evidence type="ECO:0000256" key="10">
    <source>
        <dbReference type="ARBA" id="ARBA00023299"/>
    </source>
</evidence>
<comment type="catalytic activity">
    <reaction evidence="13">
        <text>O-phospho-D-serine + H2O = D-serine + phosphate</text>
        <dbReference type="Rhea" id="RHEA:24873"/>
        <dbReference type="ChEBI" id="CHEBI:15377"/>
        <dbReference type="ChEBI" id="CHEBI:35247"/>
        <dbReference type="ChEBI" id="CHEBI:43474"/>
        <dbReference type="ChEBI" id="CHEBI:58680"/>
        <dbReference type="EC" id="3.1.3.3"/>
    </reaction>
</comment>
<dbReference type="SUPFAM" id="SSF56784">
    <property type="entry name" value="HAD-like"/>
    <property type="match status" value="1"/>
</dbReference>
<organism evidence="15 16">
    <name type="scientific">Corallincola holothuriorum</name>
    <dbReference type="NCBI Taxonomy" id="2282215"/>
    <lineage>
        <taxon>Bacteria</taxon>
        <taxon>Pseudomonadati</taxon>
        <taxon>Pseudomonadota</taxon>
        <taxon>Gammaproteobacteria</taxon>
        <taxon>Alteromonadales</taxon>
        <taxon>Psychromonadaceae</taxon>
        <taxon>Corallincola</taxon>
    </lineage>
</organism>
<comment type="cofactor">
    <cofactor evidence="1">
        <name>Mg(2+)</name>
        <dbReference type="ChEBI" id="CHEBI:18420"/>
    </cofactor>
</comment>
<accession>A0A368N725</accession>
<dbReference type="PANTHER" id="PTHR43344:SF2">
    <property type="entry name" value="PHOSPHOSERINE PHOSPHATASE"/>
    <property type="match status" value="1"/>
</dbReference>
<comment type="pathway">
    <text evidence="2">Amino-acid biosynthesis; L-serine biosynthesis; L-serine from 3-phospho-D-glycerate: step 3/3.</text>
</comment>
<dbReference type="AlphaFoldDB" id="A0A368N725"/>
<keyword evidence="9" id="KW-0460">Magnesium</keyword>
<keyword evidence="6" id="KW-0028">Amino-acid biosynthesis</keyword>
<dbReference type="Pfam" id="PF00702">
    <property type="entry name" value="Hydrolase"/>
    <property type="match status" value="1"/>
</dbReference>
<gene>
    <name evidence="15" type="primary">serB</name>
    <name evidence="15" type="ORF">DU002_15975</name>
</gene>
<evidence type="ECO:0000256" key="9">
    <source>
        <dbReference type="ARBA" id="ARBA00022842"/>
    </source>
</evidence>
<keyword evidence="16" id="KW-1185">Reference proteome</keyword>
<evidence type="ECO:0000256" key="8">
    <source>
        <dbReference type="ARBA" id="ARBA00022801"/>
    </source>
</evidence>
<dbReference type="GO" id="GO:0036424">
    <property type="term" value="F:L-phosphoserine phosphatase activity"/>
    <property type="evidence" value="ECO:0007669"/>
    <property type="project" value="InterPro"/>
</dbReference>
<keyword evidence="10" id="KW-0718">Serine biosynthesis</keyword>
<sequence>MDMDSTAIQIECIDEIAKLAGVGEQVAEVTELAMQGKLDFAESLRGRVATLKGANESILAEVAGAIPLTPGLEALLAVLKQHHWKVAIVSGGFTYFTSKLEQDLGLDFTRANTLEIIDGVLTGSVQGDIVDAAVKATTLNELRDEYGFTHRQTVAAGDGANDLLMMAEARMGVAFHAKPVVQAQAATGISLGGLEGIYYLLASD</sequence>
<dbReference type="InterPro" id="IPR050582">
    <property type="entry name" value="HAD-like_SerB"/>
</dbReference>
<dbReference type="EMBL" id="QPID01000011">
    <property type="protein sequence ID" value="RCU45344.1"/>
    <property type="molecule type" value="Genomic_DNA"/>
</dbReference>
<proteinExistence type="inferred from homology"/>
<evidence type="ECO:0000313" key="15">
    <source>
        <dbReference type="EMBL" id="RCU45344.1"/>
    </source>
</evidence>
<evidence type="ECO:0000256" key="12">
    <source>
        <dbReference type="ARBA" id="ARBA00048138"/>
    </source>
</evidence>
<dbReference type="SFLD" id="SFLDS00003">
    <property type="entry name" value="Haloacid_Dehalogenase"/>
    <property type="match status" value="1"/>
</dbReference>
<comment type="similarity">
    <text evidence="3">Belongs to the HAD-like hydrolase superfamily. SerB family.</text>
</comment>
<protein>
    <recommendedName>
        <fullName evidence="5">Phosphoserine phosphatase</fullName>
        <ecNumber evidence="4">3.1.3.3</ecNumber>
    </recommendedName>
    <alternativeName>
        <fullName evidence="11">O-phosphoserine phosphohydrolase</fullName>
    </alternativeName>
</protein>
<dbReference type="GO" id="GO:0006564">
    <property type="term" value="P:L-serine biosynthetic process"/>
    <property type="evidence" value="ECO:0007669"/>
    <property type="project" value="UniProtKB-KW"/>
</dbReference>
<evidence type="ECO:0000256" key="5">
    <source>
        <dbReference type="ARBA" id="ARBA00015196"/>
    </source>
</evidence>
<evidence type="ECO:0000256" key="11">
    <source>
        <dbReference type="ARBA" id="ARBA00031693"/>
    </source>
</evidence>
<evidence type="ECO:0000256" key="13">
    <source>
        <dbReference type="ARBA" id="ARBA00048523"/>
    </source>
</evidence>
<evidence type="ECO:0000256" key="4">
    <source>
        <dbReference type="ARBA" id="ARBA00012640"/>
    </source>
</evidence>
<dbReference type="NCBIfam" id="TIGR01488">
    <property type="entry name" value="HAD-SF-IB"/>
    <property type="match status" value="1"/>
</dbReference>
<comment type="catalytic activity">
    <reaction evidence="12">
        <text>O-phospho-L-serine + H2O = L-serine + phosphate</text>
        <dbReference type="Rhea" id="RHEA:21208"/>
        <dbReference type="ChEBI" id="CHEBI:15377"/>
        <dbReference type="ChEBI" id="CHEBI:33384"/>
        <dbReference type="ChEBI" id="CHEBI:43474"/>
        <dbReference type="ChEBI" id="CHEBI:57524"/>
        <dbReference type="EC" id="3.1.3.3"/>
    </reaction>
</comment>
<dbReference type="InterPro" id="IPR036412">
    <property type="entry name" value="HAD-like_sf"/>
</dbReference>
<dbReference type="SFLD" id="SFLDG01137">
    <property type="entry name" value="C1.6.1:_Phosphoserine_Phosphat"/>
    <property type="match status" value="1"/>
</dbReference>
<comment type="caution">
    <text evidence="15">The sequence shown here is derived from an EMBL/GenBank/DDBJ whole genome shotgun (WGS) entry which is preliminary data.</text>
</comment>
<reference evidence="15 16" key="1">
    <citation type="submission" date="2018-07" db="EMBL/GenBank/DDBJ databases">
        <title>Corallincola holothuriorum sp. nov., a new facultative anaerobe isolated from sea cucumber Apostichopus japonicus.</title>
        <authorList>
            <person name="Xia H."/>
        </authorList>
    </citation>
    <scope>NUCLEOTIDE SEQUENCE [LARGE SCALE GENOMIC DNA]</scope>
    <source>
        <strain evidence="15 16">C4</strain>
    </source>
</reference>
<evidence type="ECO:0000313" key="16">
    <source>
        <dbReference type="Proteomes" id="UP000252558"/>
    </source>
</evidence>
<dbReference type="Proteomes" id="UP000252558">
    <property type="component" value="Unassembled WGS sequence"/>
</dbReference>
<evidence type="ECO:0000256" key="14">
    <source>
        <dbReference type="PIRSR" id="PIRSR604469-1"/>
    </source>
</evidence>
<keyword evidence="7" id="KW-0479">Metal-binding</keyword>
<dbReference type="CDD" id="cd07500">
    <property type="entry name" value="HAD_PSP"/>
    <property type="match status" value="1"/>
</dbReference>
<dbReference type="GO" id="GO:0000287">
    <property type="term" value="F:magnesium ion binding"/>
    <property type="evidence" value="ECO:0007669"/>
    <property type="project" value="TreeGrafter"/>
</dbReference>